<sequence>MRSISGPNIRTYFLNTLYKTLSAKQKRRKKKTRVWVRGWIKRHEQLGAFNLITELWDQDEWHFKNLLRIEKVDFDYILEKVSPRIRRHLDETSHYIKGTPYYNFKIFDYSYRSLKYLFGVPANTISLIVPQVCQAIYDVLKDEYLKVNQQIFNITVFMTKTKAVRLMKLF</sequence>
<comment type="caution">
    <text evidence="1">The sequence shown here is derived from an EMBL/GenBank/DDBJ whole genome shotgun (WGS) entry which is preliminary data.</text>
</comment>
<name>A0AAN7VGN4_9COLE</name>
<keyword evidence="2" id="KW-1185">Reference proteome</keyword>
<accession>A0AAN7VGN4</accession>
<gene>
    <name evidence="1" type="ORF">RI129_002787</name>
</gene>
<proteinExistence type="predicted"/>
<dbReference type="EMBL" id="JAVRBK010000002">
    <property type="protein sequence ID" value="KAK5647895.1"/>
    <property type="molecule type" value="Genomic_DNA"/>
</dbReference>
<organism evidence="1 2">
    <name type="scientific">Pyrocoelia pectoralis</name>
    <dbReference type="NCBI Taxonomy" id="417401"/>
    <lineage>
        <taxon>Eukaryota</taxon>
        <taxon>Metazoa</taxon>
        <taxon>Ecdysozoa</taxon>
        <taxon>Arthropoda</taxon>
        <taxon>Hexapoda</taxon>
        <taxon>Insecta</taxon>
        <taxon>Pterygota</taxon>
        <taxon>Neoptera</taxon>
        <taxon>Endopterygota</taxon>
        <taxon>Coleoptera</taxon>
        <taxon>Polyphaga</taxon>
        <taxon>Elateriformia</taxon>
        <taxon>Elateroidea</taxon>
        <taxon>Lampyridae</taxon>
        <taxon>Lampyrinae</taxon>
        <taxon>Pyrocoelia</taxon>
    </lineage>
</organism>
<evidence type="ECO:0000313" key="2">
    <source>
        <dbReference type="Proteomes" id="UP001329430"/>
    </source>
</evidence>
<dbReference type="Proteomes" id="UP001329430">
    <property type="component" value="Chromosome 2"/>
</dbReference>
<protein>
    <submittedName>
        <fullName evidence="1">Uncharacterized protein</fullName>
    </submittedName>
</protein>
<evidence type="ECO:0000313" key="1">
    <source>
        <dbReference type="EMBL" id="KAK5647895.1"/>
    </source>
</evidence>
<dbReference type="AlphaFoldDB" id="A0AAN7VGN4"/>
<reference evidence="1 2" key="1">
    <citation type="journal article" date="2024" name="Insects">
        <title>An Improved Chromosome-Level Genome Assembly of the Firefly Pyrocoelia pectoralis.</title>
        <authorList>
            <person name="Fu X."/>
            <person name="Meyer-Rochow V.B."/>
            <person name="Ballantyne L."/>
            <person name="Zhu X."/>
        </authorList>
    </citation>
    <scope>NUCLEOTIDE SEQUENCE [LARGE SCALE GENOMIC DNA]</scope>
    <source>
        <strain evidence="1">XCY_ONT2</strain>
    </source>
</reference>